<dbReference type="InterPro" id="IPR001128">
    <property type="entry name" value="Cyt_P450"/>
</dbReference>
<organism evidence="4 5">
    <name type="scientific">Tahibacter amnicola</name>
    <dbReference type="NCBI Taxonomy" id="2976241"/>
    <lineage>
        <taxon>Bacteria</taxon>
        <taxon>Pseudomonadati</taxon>
        <taxon>Pseudomonadota</taxon>
        <taxon>Gammaproteobacteria</taxon>
        <taxon>Lysobacterales</taxon>
        <taxon>Rhodanobacteraceae</taxon>
        <taxon>Tahibacter</taxon>
    </lineage>
</organism>
<dbReference type="InterPro" id="IPR017972">
    <property type="entry name" value="Cyt_P450_CS"/>
</dbReference>
<reference evidence="4" key="1">
    <citation type="submission" date="2022-09" db="EMBL/GenBank/DDBJ databases">
        <title>Tahibacter sp. nov., isolated from a fresh water.</title>
        <authorList>
            <person name="Baek J.H."/>
            <person name="Lee J.K."/>
            <person name="Kim J.M."/>
            <person name="Jeon C.O."/>
        </authorList>
    </citation>
    <scope>NUCLEOTIDE SEQUENCE</scope>
    <source>
        <strain evidence="4">W38</strain>
    </source>
</reference>
<evidence type="ECO:0000313" key="5">
    <source>
        <dbReference type="Proteomes" id="UP001064632"/>
    </source>
</evidence>
<dbReference type="InterPro" id="IPR002397">
    <property type="entry name" value="Cyt_P450_B"/>
</dbReference>
<keyword evidence="3" id="KW-0349">Heme</keyword>
<dbReference type="PROSITE" id="PS00086">
    <property type="entry name" value="CYTOCHROME_P450"/>
    <property type="match status" value="1"/>
</dbReference>
<protein>
    <submittedName>
        <fullName evidence="4">Cytochrome P450</fullName>
    </submittedName>
</protein>
<dbReference type="PRINTS" id="PR00385">
    <property type="entry name" value="P450"/>
</dbReference>
<evidence type="ECO:0000256" key="2">
    <source>
        <dbReference type="ARBA" id="ARBA00010617"/>
    </source>
</evidence>
<name>A0ABY6BBK8_9GAMM</name>
<keyword evidence="3" id="KW-0560">Oxidoreductase</keyword>
<dbReference type="PANTHER" id="PTHR46696">
    <property type="entry name" value="P450, PUTATIVE (EUROFUNG)-RELATED"/>
    <property type="match status" value="1"/>
</dbReference>
<dbReference type="PRINTS" id="PR00359">
    <property type="entry name" value="BP450"/>
</dbReference>
<evidence type="ECO:0000256" key="1">
    <source>
        <dbReference type="ARBA" id="ARBA00001971"/>
    </source>
</evidence>
<dbReference type="CDD" id="cd20625">
    <property type="entry name" value="CYP164-like"/>
    <property type="match status" value="1"/>
</dbReference>
<keyword evidence="3" id="KW-0408">Iron</keyword>
<dbReference type="SUPFAM" id="SSF48264">
    <property type="entry name" value="Cytochrome P450"/>
    <property type="match status" value="1"/>
</dbReference>
<evidence type="ECO:0000313" key="4">
    <source>
        <dbReference type="EMBL" id="UXI67245.1"/>
    </source>
</evidence>
<comment type="cofactor">
    <cofactor evidence="1">
        <name>heme</name>
        <dbReference type="ChEBI" id="CHEBI:30413"/>
    </cofactor>
</comment>
<sequence>MQLKDLASPAFYENPYPFYEALRAAGPLVELGSGIWVTGRYSVVDSLLRDRRMGRAYMRNVRARYGEERAKAHVFRSFEQMMLLMNPPDHTRLRRLLMQVFNARQTESFRHMAQVIADHLIDGFVHTGSADLMADFATPLPIKVICTLLDVSLADESMFTRSVGAIVHALEVAPMSDDQIDQANQAALELEAYFQDIMRERRRCPGNDLISMLLTTADGDDRLSDEEIAANIVLMFVAGHETTSNMIGNALIALHQDRAEWDRIVAAPEHVPDAVAECLRYDPSVQMTGRAALEEIDIAGVHLQPEEMIFLCLGSANRDPERFSEPARLMPGRAEKDARLLSFGGGIHHCLGARLATAELEVALDTLARRLPGLRLTGLEHLRWHQRNTLRGVESLTARWQ</sequence>
<keyword evidence="3" id="KW-0503">Monooxygenase</keyword>
<keyword evidence="5" id="KW-1185">Reference proteome</keyword>
<keyword evidence="3" id="KW-0479">Metal-binding</keyword>
<proteinExistence type="inferred from homology"/>
<dbReference type="Gene3D" id="1.10.630.10">
    <property type="entry name" value="Cytochrome P450"/>
    <property type="match status" value="1"/>
</dbReference>
<dbReference type="InterPro" id="IPR036396">
    <property type="entry name" value="Cyt_P450_sf"/>
</dbReference>
<dbReference type="RefSeq" id="WP_261694221.1">
    <property type="nucleotide sequence ID" value="NZ_CP104694.1"/>
</dbReference>
<dbReference type="Pfam" id="PF00067">
    <property type="entry name" value="p450"/>
    <property type="match status" value="2"/>
</dbReference>
<evidence type="ECO:0000256" key="3">
    <source>
        <dbReference type="RuleBase" id="RU000461"/>
    </source>
</evidence>
<dbReference type="PANTHER" id="PTHR46696:SF1">
    <property type="entry name" value="CYTOCHROME P450 YJIB-RELATED"/>
    <property type="match status" value="1"/>
</dbReference>
<comment type="similarity">
    <text evidence="2 3">Belongs to the cytochrome P450 family.</text>
</comment>
<gene>
    <name evidence="4" type="ORF">N4264_21270</name>
</gene>
<dbReference type="EMBL" id="CP104694">
    <property type="protein sequence ID" value="UXI67245.1"/>
    <property type="molecule type" value="Genomic_DNA"/>
</dbReference>
<accession>A0ABY6BBK8</accession>
<dbReference type="Proteomes" id="UP001064632">
    <property type="component" value="Chromosome"/>
</dbReference>